<dbReference type="EMBL" id="CM037630">
    <property type="protein sequence ID" value="KAH7987492.1"/>
    <property type="molecule type" value="Genomic_DNA"/>
</dbReference>
<name>A0ACB8E5S0_9SAUR</name>
<sequence>MLQDAGEQGVLGSGIIGLNHSGLSTAIRLRWGVLQDKDLFFCLKLILPCWFALFCRARLIPTHPALVNAIVLVLHSVAGSTPLPTPETSSRSMPSSSYRDMPGGFLFEEGLSGRPKMTPSTRAQGQLHFPAAHPAPPASLRLHWGSRTDPSPRVNWLSALALALARPFFSGLRRPCPPSVPARRHAFITNHLLPAQALQHYAPTGFGQPLVICRAQVAAAQAAGAERHGHPRFRQPVPASEPCRIKMLKNGFKNQSGARTAVYDYLVLLLEEE</sequence>
<reference evidence="1" key="1">
    <citation type="submission" date="2021-08" db="EMBL/GenBank/DDBJ databases">
        <title>The first chromosome-level gecko genome reveals the dynamic sex chromosomes of Neotropical dwarf geckos (Sphaerodactylidae: Sphaerodactylus).</title>
        <authorList>
            <person name="Pinto B.J."/>
            <person name="Keating S.E."/>
            <person name="Gamble T."/>
        </authorList>
    </citation>
    <scope>NUCLEOTIDE SEQUENCE</scope>
    <source>
        <strain evidence="1">TG3544</strain>
    </source>
</reference>
<dbReference type="Proteomes" id="UP000827872">
    <property type="component" value="Linkage Group LG17"/>
</dbReference>
<evidence type="ECO:0000313" key="2">
    <source>
        <dbReference type="Proteomes" id="UP000827872"/>
    </source>
</evidence>
<evidence type="ECO:0000313" key="1">
    <source>
        <dbReference type="EMBL" id="KAH7987492.1"/>
    </source>
</evidence>
<organism evidence="1 2">
    <name type="scientific">Sphaerodactylus townsendi</name>
    <dbReference type="NCBI Taxonomy" id="933632"/>
    <lineage>
        <taxon>Eukaryota</taxon>
        <taxon>Metazoa</taxon>
        <taxon>Chordata</taxon>
        <taxon>Craniata</taxon>
        <taxon>Vertebrata</taxon>
        <taxon>Euteleostomi</taxon>
        <taxon>Lepidosauria</taxon>
        <taxon>Squamata</taxon>
        <taxon>Bifurcata</taxon>
        <taxon>Gekkota</taxon>
        <taxon>Sphaerodactylidae</taxon>
        <taxon>Sphaerodactylus</taxon>
    </lineage>
</organism>
<keyword evidence="2" id="KW-1185">Reference proteome</keyword>
<gene>
    <name evidence="1" type="ORF">K3G42_005998</name>
</gene>
<accession>A0ACB8E5S0</accession>
<protein>
    <submittedName>
        <fullName evidence="1">Uncharacterized protein</fullName>
    </submittedName>
</protein>
<comment type="caution">
    <text evidence="1">The sequence shown here is derived from an EMBL/GenBank/DDBJ whole genome shotgun (WGS) entry which is preliminary data.</text>
</comment>
<proteinExistence type="predicted"/>